<dbReference type="InterPro" id="IPR023149">
    <property type="entry name" value="Trans_acon_MeTrfase_C"/>
</dbReference>
<comment type="similarity">
    <text evidence="5">Belongs to the methyltransferase superfamily. Tam family.</text>
</comment>
<evidence type="ECO:0000313" key="8">
    <source>
        <dbReference type="EMBL" id="GAA1914603.1"/>
    </source>
</evidence>
<dbReference type="InterPro" id="IPR029063">
    <property type="entry name" value="SAM-dependent_MTases_sf"/>
</dbReference>
<comment type="catalytic activity">
    <reaction evidence="5">
        <text>trans-aconitate + S-adenosyl-L-methionine = (E)-3-(methoxycarbonyl)pent-2-enedioate + S-adenosyl-L-homocysteine</text>
        <dbReference type="Rhea" id="RHEA:14969"/>
        <dbReference type="ChEBI" id="CHEBI:15708"/>
        <dbReference type="ChEBI" id="CHEBI:57470"/>
        <dbReference type="ChEBI" id="CHEBI:57856"/>
        <dbReference type="ChEBI" id="CHEBI:59789"/>
        <dbReference type="EC" id="2.1.1.144"/>
    </reaction>
</comment>
<dbReference type="Gene3D" id="3.40.50.150">
    <property type="entry name" value="Vaccinia Virus protein VP39"/>
    <property type="match status" value="1"/>
</dbReference>
<dbReference type="InterPro" id="IPR023506">
    <property type="entry name" value="Trans-aconitate_MeTrfase"/>
</dbReference>
<evidence type="ECO:0000256" key="2">
    <source>
        <dbReference type="ARBA" id="ARBA00022603"/>
    </source>
</evidence>
<organism evidence="8 9">
    <name type="scientific">Streptomyces sodiiphilus</name>
    <dbReference type="NCBI Taxonomy" id="226217"/>
    <lineage>
        <taxon>Bacteria</taxon>
        <taxon>Bacillati</taxon>
        <taxon>Actinomycetota</taxon>
        <taxon>Actinomycetes</taxon>
        <taxon>Kitasatosporales</taxon>
        <taxon>Streptomycetaceae</taxon>
        <taxon>Streptomyces</taxon>
    </lineage>
</organism>
<dbReference type="PANTHER" id="PTHR43861:SF1">
    <property type="entry name" value="TRANS-ACONITATE 2-METHYLTRANSFERASE"/>
    <property type="match status" value="1"/>
</dbReference>
<comment type="caution">
    <text evidence="8">The sequence shown here is derived from an EMBL/GenBank/DDBJ whole genome shotgun (WGS) entry which is preliminary data.</text>
</comment>
<sequence>MSEAPNWDPHQYQRHRDHRSRPLHDLLSRVPPLPARARVADLGCGPGTPSALLAERRPRARITGYDNSPEMLAEARSHAGPTPGGGTLDFAFADLATWRPGAPHDLIISNAALQWVPGHAGRFPDWVAALAPGGVLAFQVPGNFGAPSHLLLRELCDSPRWRARLSGTLRRGDPVLSPAGYLAVLAGLGCATDIWETTYLHVLTGPDPVLDWTKGTALRPVLTALADDPRARDAFLAEYRDALRTAYPPGPHGTVLPFRRVFAVARKPSVPPHASSLADQGAAR</sequence>
<comment type="function">
    <text evidence="5">Catalyzes the S-adenosylmethionine monomethyl esterification of trans-aconitate.</text>
</comment>
<dbReference type="Pfam" id="PF13649">
    <property type="entry name" value="Methyltransf_25"/>
    <property type="match status" value="1"/>
</dbReference>
<dbReference type="SUPFAM" id="SSF53335">
    <property type="entry name" value="S-adenosyl-L-methionine-dependent methyltransferases"/>
    <property type="match status" value="1"/>
</dbReference>
<evidence type="ECO:0000256" key="6">
    <source>
        <dbReference type="SAM" id="MobiDB-lite"/>
    </source>
</evidence>
<dbReference type="CDD" id="cd02440">
    <property type="entry name" value="AdoMet_MTases"/>
    <property type="match status" value="1"/>
</dbReference>
<dbReference type="Proteomes" id="UP001501303">
    <property type="component" value="Unassembled WGS sequence"/>
</dbReference>
<accession>A0ABP5ANJ8</accession>
<evidence type="ECO:0000256" key="5">
    <source>
        <dbReference type="HAMAP-Rule" id="MF_00560"/>
    </source>
</evidence>
<dbReference type="NCBIfam" id="NF010703">
    <property type="entry name" value="PRK14103.1"/>
    <property type="match status" value="1"/>
</dbReference>
<evidence type="ECO:0000259" key="7">
    <source>
        <dbReference type="Pfam" id="PF13649"/>
    </source>
</evidence>
<keyword evidence="9" id="KW-1185">Reference proteome</keyword>
<keyword evidence="1 5" id="KW-0963">Cytoplasm</keyword>
<proteinExistence type="inferred from homology"/>
<evidence type="ECO:0000256" key="3">
    <source>
        <dbReference type="ARBA" id="ARBA00022679"/>
    </source>
</evidence>
<dbReference type="Gene3D" id="1.10.150.290">
    <property type="entry name" value="S-adenosyl-L-methionine-dependent methyltransferases"/>
    <property type="match status" value="1"/>
</dbReference>
<gene>
    <name evidence="5" type="primary">tam</name>
    <name evidence="8" type="ORF">GCM10009716_25070</name>
</gene>
<reference evidence="9" key="1">
    <citation type="journal article" date="2019" name="Int. J. Syst. Evol. Microbiol.">
        <title>The Global Catalogue of Microorganisms (GCM) 10K type strain sequencing project: providing services to taxonomists for standard genome sequencing and annotation.</title>
        <authorList>
            <consortium name="The Broad Institute Genomics Platform"/>
            <consortium name="The Broad Institute Genome Sequencing Center for Infectious Disease"/>
            <person name="Wu L."/>
            <person name="Ma J."/>
        </authorList>
    </citation>
    <scope>NUCLEOTIDE SEQUENCE [LARGE SCALE GENOMIC DNA]</scope>
    <source>
        <strain evidence="9">JCM 13581</strain>
    </source>
</reference>
<dbReference type="EC" id="2.1.1.144" evidence="5"/>
<dbReference type="InterPro" id="IPR041698">
    <property type="entry name" value="Methyltransf_25"/>
</dbReference>
<comment type="subcellular location">
    <subcellularLocation>
        <location evidence="5">Cytoplasm</location>
    </subcellularLocation>
</comment>
<keyword evidence="4 5" id="KW-0949">S-adenosyl-L-methionine</keyword>
<keyword evidence="3 5" id="KW-0808">Transferase</keyword>
<dbReference type="RefSeq" id="WP_344261561.1">
    <property type="nucleotide sequence ID" value="NZ_BAAAMJ010000026.1"/>
</dbReference>
<dbReference type="PANTHER" id="PTHR43861">
    <property type="entry name" value="TRANS-ACONITATE 2-METHYLTRANSFERASE-RELATED"/>
    <property type="match status" value="1"/>
</dbReference>
<name>A0ABP5ANJ8_9ACTN</name>
<keyword evidence="2 5" id="KW-0489">Methyltransferase</keyword>
<dbReference type="HAMAP" id="MF_00560">
    <property type="entry name" value="Tran_acon_Me_trans"/>
    <property type="match status" value="1"/>
</dbReference>
<protein>
    <recommendedName>
        <fullName evidence="5">Trans-aconitate 2-methyltransferase</fullName>
        <ecNumber evidence="5">2.1.1.144</ecNumber>
    </recommendedName>
</protein>
<evidence type="ECO:0000256" key="1">
    <source>
        <dbReference type="ARBA" id="ARBA00022490"/>
    </source>
</evidence>
<evidence type="ECO:0000256" key="4">
    <source>
        <dbReference type="ARBA" id="ARBA00022691"/>
    </source>
</evidence>
<feature type="domain" description="Methyltransferase" evidence="7">
    <location>
        <begin position="39"/>
        <end position="134"/>
    </location>
</feature>
<dbReference type="EMBL" id="BAAAMJ010000026">
    <property type="protein sequence ID" value="GAA1914603.1"/>
    <property type="molecule type" value="Genomic_DNA"/>
</dbReference>
<evidence type="ECO:0000313" key="9">
    <source>
        <dbReference type="Proteomes" id="UP001501303"/>
    </source>
</evidence>
<feature type="region of interest" description="Disordered" evidence="6">
    <location>
        <begin position="1"/>
        <end position="30"/>
    </location>
</feature>